<reference evidence="7 8" key="1">
    <citation type="submission" date="2014-09" db="EMBL/GenBank/DDBJ databases">
        <title>Vibrio maritimus JCM 19235. (C45) whole genome shotgun sequence.</title>
        <authorList>
            <person name="Sawabe T."/>
            <person name="Meirelles P."/>
            <person name="Nakanishi M."/>
            <person name="Sayaka M."/>
            <person name="Hattori M."/>
            <person name="Ohkuma M."/>
        </authorList>
    </citation>
    <scope>NUCLEOTIDE SEQUENCE [LARGE SCALE GENOMIC DNA]</scope>
    <source>
        <strain evidence="8">JCM19235</strain>
    </source>
</reference>
<dbReference type="AlphaFoldDB" id="A0A090RNS8"/>
<gene>
    <name evidence="7" type="ORF">JCM19235_5599</name>
</gene>
<evidence type="ECO:0000256" key="4">
    <source>
        <dbReference type="ARBA" id="ARBA00023136"/>
    </source>
</evidence>
<evidence type="ECO:0000256" key="5">
    <source>
        <dbReference type="SAM" id="Phobius"/>
    </source>
</evidence>
<dbReference type="EMBL" id="BBMR01000001">
    <property type="protein sequence ID" value="GAL17050.1"/>
    <property type="molecule type" value="Genomic_DNA"/>
</dbReference>
<dbReference type="Proteomes" id="UP000029228">
    <property type="component" value="Unassembled WGS sequence"/>
</dbReference>
<feature type="transmembrane region" description="Helical" evidence="5">
    <location>
        <begin position="85"/>
        <end position="106"/>
    </location>
</feature>
<keyword evidence="4 5" id="KW-0472">Membrane</keyword>
<protein>
    <submittedName>
        <fullName evidence="7">Metabolite transporter (DMT) superfamily</fullName>
    </submittedName>
</protein>
<feature type="transmembrane region" description="Helical" evidence="5">
    <location>
        <begin position="112"/>
        <end position="130"/>
    </location>
</feature>
<dbReference type="STRING" id="990268.JCM19235_5599"/>
<dbReference type="PANTHER" id="PTHR22911:SF6">
    <property type="entry name" value="SOLUTE CARRIER FAMILY 35 MEMBER G1"/>
    <property type="match status" value="1"/>
</dbReference>
<keyword evidence="3 5" id="KW-1133">Transmembrane helix</keyword>
<sequence length="168" mass="18533">MPFKSYTVSMFSLVRFSPSIKGILFALVSTALFTVVGAMVRVLSDSSMSAFQILLFRQLVFFTVLLPSIWVNWSRLLRPKHLKLHVVRIAGAFTALILGFIVVAAIPLANATALGFTQVLFVALLSRIVLGEDVSWQRKATLIIGFVGVMLVVQPSFEVEHYSIVCSV</sequence>
<feature type="transmembrane region" description="Helical" evidence="5">
    <location>
        <begin position="54"/>
        <end position="73"/>
    </location>
</feature>
<dbReference type="PANTHER" id="PTHR22911">
    <property type="entry name" value="ACYL-MALONYL CONDENSING ENZYME-RELATED"/>
    <property type="match status" value="1"/>
</dbReference>
<proteinExistence type="predicted"/>
<dbReference type="InterPro" id="IPR000620">
    <property type="entry name" value="EamA_dom"/>
</dbReference>
<dbReference type="SUPFAM" id="SSF103481">
    <property type="entry name" value="Multidrug resistance efflux transporter EmrE"/>
    <property type="match status" value="1"/>
</dbReference>
<feature type="domain" description="EamA" evidence="6">
    <location>
        <begin position="21"/>
        <end position="153"/>
    </location>
</feature>
<dbReference type="GO" id="GO:0016020">
    <property type="term" value="C:membrane"/>
    <property type="evidence" value="ECO:0007669"/>
    <property type="project" value="UniProtKB-SubCell"/>
</dbReference>
<dbReference type="InterPro" id="IPR037185">
    <property type="entry name" value="EmrE-like"/>
</dbReference>
<keyword evidence="2 5" id="KW-0812">Transmembrane</keyword>
<evidence type="ECO:0000256" key="3">
    <source>
        <dbReference type="ARBA" id="ARBA00022989"/>
    </source>
</evidence>
<comment type="subcellular location">
    <subcellularLocation>
        <location evidence="1">Membrane</location>
        <topology evidence="1">Multi-pass membrane protein</topology>
    </subcellularLocation>
</comment>
<evidence type="ECO:0000313" key="7">
    <source>
        <dbReference type="EMBL" id="GAL17050.1"/>
    </source>
</evidence>
<evidence type="ECO:0000256" key="1">
    <source>
        <dbReference type="ARBA" id="ARBA00004141"/>
    </source>
</evidence>
<accession>A0A090RNS8</accession>
<dbReference type="Pfam" id="PF00892">
    <property type="entry name" value="EamA"/>
    <property type="match status" value="1"/>
</dbReference>
<evidence type="ECO:0000313" key="8">
    <source>
        <dbReference type="Proteomes" id="UP000029228"/>
    </source>
</evidence>
<keyword evidence="8" id="KW-1185">Reference proteome</keyword>
<comment type="caution">
    <text evidence="7">The sequence shown here is derived from an EMBL/GenBank/DDBJ whole genome shotgun (WGS) entry which is preliminary data.</text>
</comment>
<organism evidence="7 8">
    <name type="scientific">Vibrio maritimus</name>
    <dbReference type="NCBI Taxonomy" id="990268"/>
    <lineage>
        <taxon>Bacteria</taxon>
        <taxon>Pseudomonadati</taxon>
        <taxon>Pseudomonadota</taxon>
        <taxon>Gammaproteobacteria</taxon>
        <taxon>Vibrionales</taxon>
        <taxon>Vibrionaceae</taxon>
        <taxon>Vibrio</taxon>
    </lineage>
</organism>
<evidence type="ECO:0000259" key="6">
    <source>
        <dbReference type="Pfam" id="PF00892"/>
    </source>
</evidence>
<reference evidence="7 8" key="2">
    <citation type="submission" date="2014-09" db="EMBL/GenBank/DDBJ databases">
        <authorList>
            <consortium name="NBRP consortium"/>
            <person name="Sawabe T."/>
            <person name="Meirelles P."/>
            <person name="Nakanishi M."/>
            <person name="Sayaka M."/>
            <person name="Hattori M."/>
            <person name="Ohkuma M."/>
        </authorList>
    </citation>
    <scope>NUCLEOTIDE SEQUENCE [LARGE SCALE GENOMIC DNA]</scope>
    <source>
        <strain evidence="8">JCM19235</strain>
    </source>
</reference>
<evidence type="ECO:0000256" key="2">
    <source>
        <dbReference type="ARBA" id="ARBA00022692"/>
    </source>
</evidence>
<name>A0A090RNS8_9VIBR</name>